<dbReference type="AlphaFoldDB" id="A0AAU2VCY1"/>
<dbReference type="Gene3D" id="3.90.25.10">
    <property type="entry name" value="UDP-galactose 4-epimerase, domain 1"/>
    <property type="match status" value="1"/>
</dbReference>
<gene>
    <name evidence="4" type="ORF">OG549_34590</name>
</gene>
<dbReference type="PANTHER" id="PTHR42748:SF7">
    <property type="entry name" value="NMRA LIKE REDOX SENSOR 1-RELATED"/>
    <property type="match status" value="1"/>
</dbReference>
<protein>
    <submittedName>
        <fullName evidence="4">NmrA/HSCARG family protein</fullName>
    </submittedName>
</protein>
<reference evidence="4" key="1">
    <citation type="submission" date="2022-10" db="EMBL/GenBank/DDBJ databases">
        <title>The complete genomes of actinobacterial strains from the NBC collection.</title>
        <authorList>
            <person name="Joergensen T.S."/>
            <person name="Alvarez Arevalo M."/>
            <person name="Sterndorff E.B."/>
            <person name="Faurdal D."/>
            <person name="Vuksanovic O."/>
            <person name="Mourched A.-S."/>
            <person name="Charusanti P."/>
            <person name="Shaw S."/>
            <person name="Blin K."/>
            <person name="Weber T."/>
        </authorList>
    </citation>
    <scope>NUCLEOTIDE SEQUENCE</scope>
    <source>
        <strain evidence="4">NBC_00003</strain>
    </source>
</reference>
<evidence type="ECO:0000256" key="2">
    <source>
        <dbReference type="ARBA" id="ARBA00022857"/>
    </source>
</evidence>
<evidence type="ECO:0000256" key="1">
    <source>
        <dbReference type="ARBA" id="ARBA00006328"/>
    </source>
</evidence>
<organism evidence="4">
    <name type="scientific">Streptomyces sp. NBC_00003</name>
    <dbReference type="NCBI Taxonomy" id="2903608"/>
    <lineage>
        <taxon>Bacteria</taxon>
        <taxon>Bacillati</taxon>
        <taxon>Actinomycetota</taxon>
        <taxon>Actinomycetes</taxon>
        <taxon>Kitasatosporales</taxon>
        <taxon>Streptomycetaceae</taxon>
        <taxon>Streptomyces</taxon>
    </lineage>
</organism>
<evidence type="ECO:0000259" key="3">
    <source>
        <dbReference type="Pfam" id="PF05368"/>
    </source>
</evidence>
<name>A0AAU2VCY1_9ACTN</name>
<dbReference type="InterPro" id="IPR008030">
    <property type="entry name" value="NmrA-like"/>
</dbReference>
<dbReference type="InterPro" id="IPR051164">
    <property type="entry name" value="NmrA-like_oxidored"/>
</dbReference>
<dbReference type="Gene3D" id="3.40.50.720">
    <property type="entry name" value="NAD(P)-binding Rossmann-like Domain"/>
    <property type="match status" value="1"/>
</dbReference>
<evidence type="ECO:0000313" key="4">
    <source>
        <dbReference type="EMBL" id="WTW65365.1"/>
    </source>
</evidence>
<dbReference type="EMBL" id="CP108318">
    <property type="protein sequence ID" value="WTW65365.1"/>
    <property type="molecule type" value="Genomic_DNA"/>
</dbReference>
<dbReference type="CDD" id="cd05251">
    <property type="entry name" value="NmrA_like_SDR_a"/>
    <property type="match status" value="1"/>
</dbReference>
<proteinExistence type="inferred from homology"/>
<dbReference type="Pfam" id="PF05368">
    <property type="entry name" value="NmrA"/>
    <property type="match status" value="1"/>
</dbReference>
<dbReference type="PANTHER" id="PTHR42748">
    <property type="entry name" value="NITROGEN METABOLITE REPRESSION PROTEIN NMRA FAMILY MEMBER"/>
    <property type="match status" value="1"/>
</dbReference>
<keyword evidence="2" id="KW-0521">NADP</keyword>
<sequence length="315" mass="34300">MTEQRTVTVFGATGNQGGSVVRAILADRDSGFVVRAVTRRPDSDRAKELEQQGAEVVRADLDDEESLVAALDGAYGAYLVTNFWEDMDAAHEKAQAAALARAASQAGVQHAIWSTLEDTRECIPLDDDRMPTLQGSYKVPHFDGKAEADQYFTDDGVPTTFLRSTFYWENLFGAFAPQRGEDGTFELNLPMGDSRLSGIAVDDIGKTALAILKRGTDFIPATVSIAGEHLPVADMAAAMSESLGRTVRYRPLTPDAFRALGFPGADEAGNMFQFYADCEARFTGARDLDAVRALNPALQDFSTWLAANRDKFHLD</sequence>
<dbReference type="InterPro" id="IPR036291">
    <property type="entry name" value="NAD(P)-bd_dom_sf"/>
</dbReference>
<accession>A0AAU2VCY1</accession>
<feature type="domain" description="NmrA-like" evidence="3">
    <location>
        <begin position="4"/>
        <end position="280"/>
    </location>
</feature>
<dbReference type="SUPFAM" id="SSF51735">
    <property type="entry name" value="NAD(P)-binding Rossmann-fold domains"/>
    <property type="match status" value="1"/>
</dbReference>
<comment type="similarity">
    <text evidence="1">Belongs to the NmrA-type oxidoreductase family.</text>
</comment>